<evidence type="ECO:0000313" key="2">
    <source>
        <dbReference type="Proteomes" id="UP001333110"/>
    </source>
</evidence>
<evidence type="ECO:0008006" key="3">
    <source>
        <dbReference type="Google" id="ProtNLM"/>
    </source>
</evidence>
<sequence length="117" mass="13647">MINNMLGIPKRILITRQKVSLCYCTKPQWAHVFAHSYTDNHTVDVLDGFADIQRDLDRLENQAEGNLMKFNKGNCKVLHLERNNPRHQYKLRANWLESRSVEKDLGVLVNSKPNMNQ</sequence>
<name>A0AAN7RVE0_MYCAM</name>
<protein>
    <recommendedName>
        <fullName evidence="3">Rna-directed dna polymerase from mobile element jockey-like</fullName>
    </recommendedName>
</protein>
<dbReference type="EMBL" id="JAUNZN010000007">
    <property type="protein sequence ID" value="KAK4818537.1"/>
    <property type="molecule type" value="Genomic_DNA"/>
</dbReference>
<gene>
    <name evidence="1" type="ORF">QYF61_014480</name>
</gene>
<organism evidence="1 2">
    <name type="scientific">Mycteria americana</name>
    <name type="common">Wood stork</name>
    <dbReference type="NCBI Taxonomy" id="33587"/>
    <lineage>
        <taxon>Eukaryota</taxon>
        <taxon>Metazoa</taxon>
        <taxon>Chordata</taxon>
        <taxon>Craniata</taxon>
        <taxon>Vertebrata</taxon>
        <taxon>Euteleostomi</taxon>
        <taxon>Archelosauria</taxon>
        <taxon>Archosauria</taxon>
        <taxon>Dinosauria</taxon>
        <taxon>Saurischia</taxon>
        <taxon>Theropoda</taxon>
        <taxon>Coelurosauria</taxon>
        <taxon>Aves</taxon>
        <taxon>Neognathae</taxon>
        <taxon>Neoaves</taxon>
        <taxon>Aequornithes</taxon>
        <taxon>Ciconiiformes</taxon>
        <taxon>Ciconiidae</taxon>
        <taxon>Mycteria</taxon>
    </lineage>
</organism>
<dbReference type="Proteomes" id="UP001333110">
    <property type="component" value="Unassembled WGS sequence"/>
</dbReference>
<proteinExistence type="predicted"/>
<comment type="caution">
    <text evidence="1">The sequence shown here is derived from an EMBL/GenBank/DDBJ whole genome shotgun (WGS) entry which is preliminary data.</text>
</comment>
<accession>A0AAN7RVE0</accession>
<keyword evidence="2" id="KW-1185">Reference proteome</keyword>
<reference evidence="1 2" key="1">
    <citation type="journal article" date="2023" name="J. Hered.">
        <title>Chromosome-level genome of the wood stork (Mycteria americana) provides insight into avian chromosome evolution.</title>
        <authorList>
            <person name="Flamio R. Jr."/>
            <person name="Ramstad K.M."/>
        </authorList>
    </citation>
    <scope>NUCLEOTIDE SEQUENCE [LARGE SCALE GENOMIC DNA]</scope>
    <source>
        <strain evidence="1">JAX WOST 10</strain>
    </source>
</reference>
<dbReference type="PANTHER" id="PTHR33332">
    <property type="entry name" value="REVERSE TRANSCRIPTASE DOMAIN-CONTAINING PROTEIN"/>
    <property type="match status" value="1"/>
</dbReference>
<evidence type="ECO:0000313" key="1">
    <source>
        <dbReference type="EMBL" id="KAK4818537.1"/>
    </source>
</evidence>
<dbReference type="AlphaFoldDB" id="A0AAN7RVE0"/>